<dbReference type="EMBL" id="CP001629">
    <property type="protein sequence ID" value="ACU88929.1"/>
    <property type="molecule type" value="Genomic_DNA"/>
</dbReference>
<feature type="signal peptide" evidence="1">
    <location>
        <begin position="1"/>
        <end position="27"/>
    </location>
</feature>
<gene>
    <name evidence="2" type="ordered locus">Dbac_0811</name>
</gene>
<dbReference type="Proteomes" id="UP000002216">
    <property type="component" value="Chromosome"/>
</dbReference>
<dbReference type="RefSeq" id="WP_015773029.1">
    <property type="nucleotide sequence ID" value="NC_013173.1"/>
</dbReference>
<evidence type="ECO:0000256" key="1">
    <source>
        <dbReference type="SAM" id="SignalP"/>
    </source>
</evidence>
<evidence type="ECO:0008006" key="4">
    <source>
        <dbReference type="Google" id="ProtNLM"/>
    </source>
</evidence>
<accession>C7LNP4</accession>
<name>C7LNP4_DESBD</name>
<proteinExistence type="predicted"/>
<dbReference type="KEGG" id="dba:Dbac_0811"/>
<protein>
    <recommendedName>
        <fullName evidence="4">Lipoprotein</fullName>
    </recommendedName>
</protein>
<reference evidence="2 3" key="1">
    <citation type="journal article" date="2009" name="Stand. Genomic Sci.">
        <title>Complete genome sequence of Desulfomicrobium baculatum type strain (X).</title>
        <authorList>
            <person name="Copeland A."/>
            <person name="Spring S."/>
            <person name="Goker M."/>
            <person name="Schneider S."/>
            <person name="Lapidus A."/>
            <person name="Del Rio T.G."/>
            <person name="Tice H."/>
            <person name="Cheng J.F."/>
            <person name="Chen F."/>
            <person name="Nolan M."/>
            <person name="Bruce D."/>
            <person name="Goodwin L."/>
            <person name="Pitluck S."/>
            <person name="Ivanova N."/>
            <person name="Mavrommatis K."/>
            <person name="Ovchinnikova G."/>
            <person name="Pati A."/>
            <person name="Chen A."/>
            <person name="Palaniappan K."/>
            <person name="Land M."/>
            <person name="Hauser L."/>
            <person name="Chang Y.J."/>
            <person name="Jeffries C.C."/>
            <person name="Meincke L."/>
            <person name="Sims D."/>
            <person name="Brettin T."/>
            <person name="Detter J.C."/>
            <person name="Han C."/>
            <person name="Chain P."/>
            <person name="Bristow J."/>
            <person name="Eisen J.A."/>
            <person name="Markowitz V."/>
            <person name="Hugenholtz P."/>
            <person name="Kyrpides N.C."/>
            <person name="Klenk H.P."/>
            <person name="Lucas S."/>
        </authorList>
    </citation>
    <scope>NUCLEOTIDE SEQUENCE [LARGE SCALE GENOMIC DNA]</scope>
    <source>
        <strain evidence="3">DSM 4028 / VKM B-1378 / X</strain>
    </source>
</reference>
<dbReference type="eggNOG" id="ENOG502ZWAN">
    <property type="taxonomic scope" value="Bacteria"/>
</dbReference>
<dbReference type="HOGENOM" id="CLU_955542_0_0_7"/>
<dbReference type="OrthoDB" id="5470036at2"/>
<evidence type="ECO:0000313" key="3">
    <source>
        <dbReference type="Proteomes" id="UP000002216"/>
    </source>
</evidence>
<sequence>MKYMLIACITVCAFLSGCATNATQRNAMESFGLATERVGRMSESEFLSMRSEVIEMNSLLVLLDTSKNTDNWAYDESALAETTAMRVAACKSLRMYGDLLIRLAADDRTEMVRRSARVFLDNITETLGPELTRAQEEAVQNVTRGLDAPWTARRKSETIKGIVLAFADSVTSLTNRLQADFSLGESSLSYLQAYADTAMKLEIISAAIIDSQDTYSLLERSKAVKAFVLAQESRVRVHAIGARIHEAMATLQKANAHVASAVQDDSYDLQEIREYGKQIQKISTMQLVLSR</sequence>
<organism evidence="2 3">
    <name type="scientific">Desulfomicrobium baculatum (strain DSM 4028 / VKM B-1378 / X)</name>
    <name type="common">Desulfovibrio baculatus</name>
    <dbReference type="NCBI Taxonomy" id="525897"/>
    <lineage>
        <taxon>Bacteria</taxon>
        <taxon>Pseudomonadati</taxon>
        <taxon>Thermodesulfobacteriota</taxon>
        <taxon>Desulfovibrionia</taxon>
        <taxon>Desulfovibrionales</taxon>
        <taxon>Desulfomicrobiaceae</taxon>
        <taxon>Desulfomicrobium</taxon>
    </lineage>
</organism>
<evidence type="ECO:0000313" key="2">
    <source>
        <dbReference type="EMBL" id="ACU88929.1"/>
    </source>
</evidence>
<feature type="chain" id="PRO_5002979331" description="Lipoprotein" evidence="1">
    <location>
        <begin position="28"/>
        <end position="291"/>
    </location>
</feature>
<dbReference type="PROSITE" id="PS51257">
    <property type="entry name" value="PROKAR_LIPOPROTEIN"/>
    <property type="match status" value="1"/>
</dbReference>
<dbReference type="AlphaFoldDB" id="C7LNP4"/>
<keyword evidence="3" id="KW-1185">Reference proteome</keyword>
<keyword evidence="1" id="KW-0732">Signal</keyword>